<reference evidence="2 3" key="1">
    <citation type="submission" date="2016-01" db="EMBL/GenBank/DDBJ databases">
        <title>Whole genome sequence and analysis of Micromonospora rosaria DSM 803, which can produce antibacterial substance rosamicin.</title>
        <authorList>
            <person name="Yang H."/>
            <person name="He X."/>
            <person name="Zhu D."/>
        </authorList>
    </citation>
    <scope>NUCLEOTIDE SEQUENCE [LARGE SCALE GENOMIC DNA]</scope>
    <source>
        <strain evidence="2 3">DSM 803</strain>
    </source>
</reference>
<comment type="caution">
    <text evidence="2">The sequence shown here is derived from an EMBL/GenBank/DDBJ whole genome shotgun (WGS) entry which is preliminary data.</text>
</comment>
<sequence length="196" mass="22041">MLPEDHVLFRITQLLLLMRVVAGPDTQGLGLERLGYYDFFSANPFLVIGRDEKKARAQLHLAGFDERQLSYAATGHRFVNRRRRLQHDLALLAAYDLATLRAGGWTLTARGLDTAHQFTALYAEQYMTSVRLVVQRLARFGSDAALARQAGQWLREPQLILDLYGATDAEDQEDRSEATHVQGGTADRVNEETPDV</sequence>
<dbReference type="AlphaFoldDB" id="A0A136PWE1"/>
<feature type="region of interest" description="Disordered" evidence="1">
    <location>
        <begin position="169"/>
        <end position="196"/>
    </location>
</feature>
<keyword evidence="3" id="KW-1185">Reference proteome</keyword>
<dbReference type="Proteomes" id="UP000070620">
    <property type="component" value="Unassembled WGS sequence"/>
</dbReference>
<name>A0A136PWE1_9ACTN</name>
<dbReference type="EMBL" id="LRQV01000015">
    <property type="protein sequence ID" value="KXK62657.1"/>
    <property type="molecule type" value="Genomic_DNA"/>
</dbReference>
<organism evidence="2 3">
    <name type="scientific">Micromonospora rosaria</name>
    <dbReference type="NCBI Taxonomy" id="47874"/>
    <lineage>
        <taxon>Bacteria</taxon>
        <taxon>Bacillati</taxon>
        <taxon>Actinomycetota</taxon>
        <taxon>Actinomycetes</taxon>
        <taxon>Micromonosporales</taxon>
        <taxon>Micromonosporaceae</taxon>
        <taxon>Micromonospora</taxon>
    </lineage>
</organism>
<evidence type="ECO:0000313" key="3">
    <source>
        <dbReference type="Proteomes" id="UP000070620"/>
    </source>
</evidence>
<evidence type="ECO:0000256" key="1">
    <source>
        <dbReference type="SAM" id="MobiDB-lite"/>
    </source>
</evidence>
<accession>A0A136PWE1</accession>
<evidence type="ECO:0000313" key="2">
    <source>
        <dbReference type="EMBL" id="KXK62657.1"/>
    </source>
</evidence>
<proteinExistence type="predicted"/>
<protein>
    <submittedName>
        <fullName evidence="2">Uncharacterized protein</fullName>
    </submittedName>
</protein>
<gene>
    <name evidence="2" type="ORF">AWW66_06945</name>
</gene>